<evidence type="ECO:0000313" key="4">
    <source>
        <dbReference type="Proteomes" id="UP000680865"/>
    </source>
</evidence>
<evidence type="ECO:0000256" key="1">
    <source>
        <dbReference type="SAM" id="Phobius"/>
    </source>
</evidence>
<keyword evidence="1" id="KW-0812">Transmembrane</keyword>
<protein>
    <recommendedName>
        <fullName evidence="2">Pyrrolo-quinoline quinone repeat domain-containing protein</fullName>
    </recommendedName>
</protein>
<reference evidence="3" key="1">
    <citation type="submission" date="2021-03" db="EMBL/GenBank/DDBJ databases">
        <title>Whole genome shotgun sequence of Actinoplanes consettensis NBRC 14913.</title>
        <authorList>
            <person name="Komaki H."/>
            <person name="Tamura T."/>
        </authorList>
    </citation>
    <scope>NUCLEOTIDE SEQUENCE</scope>
    <source>
        <strain evidence="3">NBRC 14913</strain>
    </source>
</reference>
<dbReference type="InterPro" id="IPR015943">
    <property type="entry name" value="WD40/YVTN_repeat-like_dom_sf"/>
</dbReference>
<name>A0A919SWP0_9ACTN</name>
<feature type="domain" description="Pyrrolo-quinoline quinone repeat" evidence="2">
    <location>
        <begin position="111"/>
        <end position="261"/>
    </location>
</feature>
<dbReference type="Pfam" id="PF13360">
    <property type="entry name" value="PQQ_2"/>
    <property type="match status" value="1"/>
</dbReference>
<dbReference type="InterPro" id="IPR011047">
    <property type="entry name" value="Quinoprotein_ADH-like_sf"/>
</dbReference>
<organism evidence="3 4">
    <name type="scientific">Winogradskya consettensis</name>
    <dbReference type="NCBI Taxonomy" id="113560"/>
    <lineage>
        <taxon>Bacteria</taxon>
        <taxon>Bacillati</taxon>
        <taxon>Actinomycetota</taxon>
        <taxon>Actinomycetes</taxon>
        <taxon>Micromonosporales</taxon>
        <taxon>Micromonosporaceae</taxon>
        <taxon>Winogradskya</taxon>
    </lineage>
</organism>
<dbReference type="InterPro" id="IPR002372">
    <property type="entry name" value="PQQ_rpt_dom"/>
</dbReference>
<keyword evidence="1" id="KW-0472">Membrane</keyword>
<sequence length="453" mass="48093">MSTDLDEIFAALTHQADGVPLGPPVAARRRGDQIRRTRFAVTAVTVVVCLAFAGTSFAWRNHHTAPAAPTWSLAEVGSPRPFGVRVTYASTAVSTKAVFTAWRGLDGVVGVSAADLHTGAATWLRKSLGTFDRLTGVVALPAAVLVNVRGERGSTMYVLDPATGRERWHVPYAAADDLVYYNDLVVIQSAVTGETRALAWSDGTTRWTLPAAADRAQRTLGMHVRSDEMSLTFTDRTLIQITRSGKVEYRDAGTGTLRGTAAAVVPAGTPVAYEGIVFVPGTGFTPGTTQIVRTEPADPQPRPIYESLPNHHIDAIAPCGDRLCLTVTPPDRSAVLTTIGPGFGSTDWQTPATPDATLVRTLGDRILVTGPAESILYTTDGRKITAAAHMSWIDKDSLLALPGPEGGEIVRISALTGARQVLGTMAPADNACAWTTDRLACPDETALRIFSLA</sequence>
<dbReference type="Proteomes" id="UP000680865">
    <property type="component" value="Unassembled WGS sequence"/>
</dbReference>
<dbReference type="SUPFAM" id="SSF50998">
    <property type="entry name" value="Quinoprotein alcohol dehydrogenase-like"/>
    <property type="match status" value="1"/>
</dbReference>
<evidence type="ECO:0000259" key="2">
    <source>
        <dbReference type="Pfam" id="PF13360"/>
    </source>
</evidence>
<feature type="transmembrane region" description="Helical" evidence="1">
    <location>
        <begin position="39"/>
        <end position="59"/>
    </location>
</feature>
<dbReference type="RefSeq" id="WP_213001444.1">
    <property type="nucleotide sequence ID" value="NZ_BAAATW010000001.1"/>
</dbReference>
<keyword evidence="1" id="KW-1133">Transmembrane helix</keyword>
<comment type="caution">
    <text evidence="3">The sequence shown here is derived from an EMBL/GenBank/DDBJ whole genome shotgun (WGS) entry which is preliminary data.</text>
</comment>
<dbReference type="AlphaFoldDB" id="A0A919SWP0"/>
<keyword evidence="4" id="KW-1185">Reference proteome</keyword>
<proteinExistence type="predicted"/>
<dbReference type="EMBL" id="BOQP01000042">
    <property type="protein sequence ID" value="GIM80220.1"/>
    <property type="molecule type" value="Genomic_DNA"/>
</dbReference>
<evidence type="ECO:0000313" key="3">
    <source>
        <dbReference type="EMBL" id="GIM80220.1"/>
    </source>
</evidence>
<dbReference type="Gene3D" id="2.130.10.10">
    <property type="entry name" value="YVTN repeat-like/Quinoprotein amine dehydrogenase"/>
    <property type="match status" value="1"/>
</dbReference>
<gene>
    <name evidence="3" type="ORF">Aco04nite_69590</name>
</gene>
<accession>A0A919SWP0</accession>